<evidence type="ECO:0000313" key="10">
    <source>
        <dbReference type="Proteomes" id="UP000799767"/>
    </source>
</evidence>
<dbReference type="InterPro" id="IPR036188">
    <property type="entry name" value="FAD/NAD-bd_sf"/>
</dbReference>
<name>A0A6A6Q3W4_9PEZI</name>
<reference evidence="9" key="1">
    <citation type="journal article" date="2020" name="Stud. Mycol.">
        <title>101 Dothideomycetes genomes: a test case for predicting lifestyles and emergence of pathogens.</title>
        <authorList>
            <person name="Haridas S."/>
            <person name="Albert R."/>
            <person name="Binder M."/>
            <person name="Bloem J."/>
            <person name="Labutti K."/>
            <person name="Salamov A."/>
            <person name="Andreopoulos B."/>
            <person name="Baker S."/>
            <person name="Barry K."/>
            <person name="Bills G."/>
            <person name="Bluhm B."/>
            <person name="Cannon C."/>
            <person name="Castanera R."/>
            <person name="Culley D."/>
            <person name="Daum C."/>
            <person name="Ezra D."/>
            <person name="Gonzalez J."/>
            <person name="Henrissat B."/>
            <person name="Kuo A."/>
            <person name="Liang C."/>
            <person name="Lipzen A."/>
            <person name="Lutzoni F."/>
            <person name="Magnuson J."/>
            <person name="Mondo S."/>
            <person name="Nolan M."/>
            <person name="Ohm R."/>
            <person name="Pangilinan J."/>
            <person name="Park H.-J."/>
            <person name="Ramirez L."/>
            <person name="Alfaro M."/>
            <person name="Sun H."/>
            <person name="Tritt A."/>
            <person name="Yoshinaga Y."/>
            <person name="Zwiers L.-H."/>
            <person name="Turgeon B."/>
            <person name="Goodwin S."/>
            <person name="Spatafora J."/>
            <person name="Crous P."/>
            <person name="Grigoriev I."/>
        </authorList>
    </citation>
    <scope>NUCLEOTIDE SEQUENCE</scope>
    <source>
        <strain evidence="9">CBS 113389</strain>
    </source>
</reference>
<evidence type="ECO:0000256" key="2">
    <source>
        <dbReference type="ARBA" id="ARBA00010139"/>
    </source>
</evidence>
<dbReference type="EMBL" id="MU001631">
    <property type="protein sequence ID" value="KAF2486985.1"/>
    <property type="molecule type" value="Genomic_DNA"/>
</dbReference>
<dbReference type="Proteomes" id="UP000799767">
    <property type="component" value="Unassembled WGS sequence"/>
</dbReference>
<keyword evidence="4" id="KW-0274">FAD</keyword>
<keyword evidence="10" id="KW-1185">Reference proteome</keyword>
<proteinExistence type="inferred from homology"/>
<keyword evidence="6" id="KW-0560">Oxidoreductase</keyword>
<dbReference type="AlphaFoldDB" id="A0A6A6Q3W4"/>
<dbReference type="Pfam" id="PF07992">
    <property type="entry name" value="Pyr_redox_2"/>
    <property type="match status" value="1"/>
</dbReference>
<evidence type="ECO:0000313" key="9">
    <source>
        <dbReference type="EMBL" id="KAF2486985.1"/>
    </source>
</evidence>
<gene>
    <name evidence="9" type="ORF">BDY17DRAFT_288105</name>
</gene>
<dbReference type="GeneID" id="54473149"/>
<accession>A0A6A6Q3W4</accession>
<dbReference type="OrthoDB" id="66881at2759"/>
<dbReference type="RefSeq" id="XP_033593554.1">
    <property type="nucleotide sequence ID" value="XM_033732147.1"/>
</dbReference>
<dbReference type="PRINTS" id="PR00411">
    <property type="entry name" value="PNDRDTASEI"/>
</dbReference>
<feature type="domain" description="FAD/NAD(P)-binding" evidence="8">
    <location>
        <begin position="10"/>
        <end position="221"/>
    </location>
</feature>
<dbReference type="InterPro" id="IPR023753">
    <property type="entry name" value="FAD/NAD-binding_dom"/>
</dbReference>
<dbReference type="SUPFAM" id="SSF51905">
    <property type="entry name" value="FAD/NAD(P)-binding domain"/>
    <property type="match status" value="1"/>
</dbReference>
<keyword evidence="7" id="KW-0503">Monooxygenase</keyword>
<keyword evidence="5" id="KW-0521">NADP</keyword>
<protein>
    <recommendedName>
        <fullName evidence="8">FAD/NAD(P)-binding domain-containing protein</fullName>
    </recommendedName>
</protein>
<evidence type="ECO:0000256" key="5">
    <source>
        <dbReference type="ARBA" id="ARBA00022857"/>
    </source>
</evidence>
<dbReference type="InterPro" id="IPR050775">
    <property type="entry name" value="FAD-binding_Monooxygenases"/>
</dbReference>
<dbReference type="Gene3D" id="3.50.50.60">
    <property type="entry name" value="FAD/NAD(P)-binding domain"/>
    <property type="match status" value="2"/>
</dbReference>
<sequence>MGSVGEKKVDVLVVGAGFGGCYLLHILRKHGLSVQLLEAGTTVGGVWAWNRYPGARVDCEMPYYGFSDPDVWSTFTWTERYPCDTELRKYFQHVVKVWDLEKDIHLRTRVVEANYSNGGWRVKTDAGDHWSCKWLIAATGTSAKPHIPHWKGMEKFKGVIHHSSLWPEQPVDMAGKRVAVIGCGSTGVQVMQEAPKVAKAVTQFIKTPNLAVPMRQRQISEEEIYSNKCLYPHIFRACRGTRTGLPIENLGRKVFDDDDTTRRAIWDERWKRGGFNWSQGGYTDHIIDEKSNRAMYDYWVEQTRKRMKDGPKRELLAPLEPPYFISTKRPSLEQDYYEMCDLDHVTITNSPIVEFTETGIKTEDGKVHEFDIVAICTGYDAVTGGLRQMGLKGRGGVDLDEKWKDGVATNVGMIAHGYPNMFMVYGPQAPTSLTNGPPFLELQGDWILSVIEQQIKDGLATVEANKEAEEAWREHCLDLASKTLLIKTNSWYMGANVPGKKREFLVYLGGIPMWHKACVDALDGWKGFEVHQTAT</sequence>
<evidence type="ECO:0000259" key="8">
    <source>
        <dbReference type="Pfam" id="PF07992"/>
    </source>
</evidence>
<dbReference type="PROSITE" id="PS51257">
    <property type="entry name" value="PROKAR_LIPOPROTEIN"/>
    <property type="match status" value="1"/>
</dbReference>
<evidence type="ECO:0000256" key="7">
    <source>
        <dbReference type="ARBA" id="ARBA00023033"/>
    </source>
</evidence>
<dbReference type="GO" id="GO:0004497">
    <property type="term" value="F:monooxygenase activity"/>
    <property type="evidence" value="ECO:0007669"/>
    <property type="project" value="UniProtKB-KW"/>
</dbReference>
<comment type="cofactor">
    <cofactor evidence="1">
        <name>FAD</name>
        <dbReference type="ChEBI" id="CHEBI:57692"/>
    </cofactor>
</comment>
<evidence type="ECO:0000256" key="4">
    <source>
        <dbReference type="ARBA" id="ARBA00022827"/>
    </source>
</evidence>
<organism evidence="9 10">
    <name type="scientific">Neohortaea acidophila</name>
    <dbReference type="NCBI Taxonomy" id="245834"/>
    <lineage>
        <taxon>Eukaryota</taxon>
        <taxon>Fungi</taxon>
        <taxon>Dikarya</taxon>
        <taxon>Ascomycota</taxon>
        <taxon>Pezizomycotina</taxon>
        <taxon>Dothideomycetes</taxon>
        <taxon>Dothideomycetidae</taxon>
        <taxon>Mycosphaerellales</taxon>
        <taxon>Teratosphaeriaceae</taxon>
        <taxon>Neohortaea</taxon>
    </lineage>
</organism>
<dbReference type="PANTHER" id="PTHR43098:SF3">
    <property type="entry name" value="L-ORNITHINE N(5)-MONOOXYGENASE-RELATED"/>
    <property type="match status" value="1"/>
</dbReference>
<comment type="similarity">
    <text evidence="2">Belongs to the FAD-binding monooxygenase family.</text>
</comment>
<evidence type="ECO:0000256" key="6">
    <source>
        <dbReference type="ARBA" id="ARBA00023002"/>
    </source>
</evidence>
<evidence type="ECO:0000256" key="3">
    <source>
        <dbReference type="ARBA" id="ARBA00022630"/>
    </source>
</evidence>
<keyword evidence="3" id="KW-0285">Flavoprotein</keyword>
<evidence type="ECO:0000256" key="1">
    <source>
        <dbReference type="ARBA" id="ARBA00001974"/>
    </source>
</evidence>
<dbReference type="PANTHER" id="PTHR43098">
    <property type="entry name" value="L-ORNITHINE N(5)-MONOOXYGENASE-RELATED"/>
    <property type="match status" value="1"/>
</dbReference>